<keyword evidence="5" id="KW-0966">Cell projection</keyword>
<comment type="subcellular location">
    <subcellularLocation>
        <location evidence="1">Cytoplasm</location>
        <location evidence="1">Cytoskeleton</location>
        <location evidence="1">Cilium axoneme</location>
    </subcellularLocation>
</comment>
<evidence type="ECO:0000256" key="5">
    <source>
        <dbReference type="ARBA" id="ARBA00023273"/>
    </source>
</evidence>
<feature type="compositionally biased region" description="Acidic residues" evidence="6">
    <location>
        <begin position="455"/>
        <end position="480"/>
    </location>
</feature>
<accession>A0A811U3Q6</accession>
<keyword evidence="4" id="KW-0206">Cytoskeleton</keyword>
<evidence type="ECO:0000313" key="8">
    <source>
        <dbReference type="Proteomes" id="UP000606786"/>
    </source>
</evidence>
<dbReference type="PANTHER" id="PTHR13159:SF0">
    <property type="entry name" value="RADIAL SPOKE HEAD 6 HOMOLOG A"/>
    <property type="match status" value="1"/>
</dbReference>
<feature type="compositionally biased region" description="Low complexity" evidence="6">
    <location>
        <begin position="54"/>
        <end position="64"/>
    </location>
</feature>
<feature type="compositionally biased region" description="Acidic residues" evidence="6">
    <location>
        <begin position="692"/>
        <end position="703"/>
    </location>
</feature>
<evidence type="ECO:0000313" key="7">
    <source>
        <dbReference type="EMBL" id="CAD6993792.1"/>
    </source>
</evidence>
<feature type="compositionally biased region" description="Polar residues" evidence="6">
    <location>
        <begin position="9"/>
        <end position="22"/>
    </location>
</feature>
<feature type="region of interest" description="Disordered" evidence="6">
    <location>
        <begin position="687"/>
        <end position="715"/>
    </location>
</feature>
<dbReference type="GO" id="GO:0060294">
    <property type="term" value="P:cilium movement involved in cell motility"/>
    <property type="evidence" value="ECO:0007669"/>
    <property type="project" value="InterPro"/>
</dbReference>
<dbReference type="CDD" id="cd22963">
    <property type="entry name" value="DD_CrRSP4-like"/>
    <property type="match status" value="1"/>
</dbReference>
<keyword evidence="8" id="KW-1185">Reference proteome</keyword>
<dbReference type="Pfam" id="PF04712">
    <property type="entry name" value="Radial_spoke"/>
    <property type="match status" value="1"/>
</dbReference>
<gene>
    <name evidence="7" type="ORF">CCAP1982_LOCUS2590</name>
</gene>
<evidence type="ECO:0000256" key="2">
    <source>
        <dbReference type="ARBA" id="ARBA00022490"/>
    </source>
</evidence>
<keyword evidence="3" id="KW-0969">Cilium</keyword>
<organism evidence="7 8">
    <name type="scientific">Ceratitis capitata</name>
    <name type="common">Mediterranean fruit fly</name>
    <name type="synonym">Tephritis capitata</name>
    <dbReference type="NCBI Taxonomy" id="7213"/>
    <lineage>
        <taxon>Eukaryota</taxon>
        <taxon>Metazoa</taxon>
        <taxon>Ecdysozoa</taxon>
        <taxon>Arthropoda</taxon>
        <taxon>Hexapoda</taxon>
        <taxon>Insecta</taxon>
        <taxon>Pterygota</taxon>
        <taxon>Neoptera</taxon>
        <taxon>Endopterygota</taxon>
        <taxon>Diptera</taxon>
        <taxon>Brachycera</taxon>
        <taxon>Muscomorpha</taxon>
        <taxon>Tephritoidea</taxon>
        <taxon>Tephritidae</taxon>
        <taxon>Ceratitis</taxon>
        <taxon>Ceratitis</taxon>
    </lineage>
</organism>
<dbReference type="InterPro" id="IPR006802">
    <property type="entry name" value="Radial_spoke"/>
</dbReference>
<keyword evidence="2" id="KW-0963">Cytoplasm</keyword>
<feature type="region of interest" description="Disordered" evidence="6">
    <location>
        <begin position="1"/>
        <end position="64"/>
    </location>
</feature>
<name>A0A811U3Q6_CERCA</name>
<evidence type="ECO:0000256" key="1">
    <source>
        <dbReference type="ARBA" id="ARBA00004430"/>
    </source>
</evidence>
<feature type="region of interest" description="Disordered" evidence="6">
    <location>
        <begin position="452"/>
        <end position="480"/>
    </location>
</feature>
<dbReference type="Proteomes" id="UP000606786">
    <property type="component" value="Unassembled WGS sequence"/>
</dbReference>
<dbReference type="EMBL" id="CAJHJT010000001">
    <property type="protein sequence ID" value="CAD6993792.1"/>
    <property type="molecule type" value="Genomic_DNA"/>
</dbReference>
<dbReference type="OrthoDB" id="272202at2759"/>
<protein>
    <submittedName>
        <fullName evidence="7">(Mediterranean fruit fly) hypothetical protein</fullName>
    </submittedName>
</protein>
<proteinExistence type="predicted"/>
<dbReference type="GO" id="GO:0001534">
    <property type="term" value="C:radial spoke"/>
    <property type="evidence" value="ECO:0007669"/>
    <property type="project" value="InterPro"/>
</dbReference>
<sequence>MDTEDKQSCDNFTLDTTSSSKLNYPCGGLEMKRKLDDTEKPEKSEDSTDPCAHMISTSSSSSSNTIMSQYFASECEKRDQTRKEPPNIGYELNVAKAIMQQYSTISGDNLFDHLSDIIKRVIDERPPNVIDFFEEFSRNVREQKLHLPERFPPDGVFEESRLYRVAKKLLLSMKLPAPEPHELPAADEMTALEESKSAILEGLKLDILDLSRFITFNERVQHLQFFWNQCGFGINPDDIFQLACAMDRLQTHPSIMQCRFWGMISGLKASYYIVEASLSHEEVLSRVDQMTEELQEKRKEMLQRIVSGVRPTPTFIGPELIPGKLGWDQHPIEEIEKMVPEAAPIPLVEPKEVFSVPPELVGAGTNRYSYFVVNNVSDDWIELPMVTPGQIRASREIKKFLTGDLEADIQSYPCFPGKEKHYLRALIARITAGTYIAPYGYYRTMTKKERRAYDGIEDDEEEEEEEEEPSVLGEGEEDTIDNDVMLLKNEKYEPEQLESLTDTEKWLHVRPNLLLQGRVIWYDELKAQKVREKEIERLKKMLHMEEMGVEEDELELEEEEEEDMEGEEFSVPEEGPPILHPISNDRSDQYTIPWVSRFTSKYTNRNERILVMQSNVWPGAYTFTFEKLCESIYVGWGHKYVARNMLFKHLPPVMGEYPHGNEDFIETTDPTPEEEEAYRLSLLKKQKKVDDGEQLDEYDDEYSADTNTTDQDEEE</sequence>
<evidence type="ECO:0000256" key="6">
    <source>
        <dbReference type="SAM" id="MobiDB-lite"/>
    </source>
</evidence>
<reference evidence="7" key="1">
    <citation type="submission" date="2020-11" db="EMBL/GenBank/DDBJ databases">
        <authorList>
            <person name="Whitehead M."/>
        </authorList>
    </citation>
    <scope>NUCLEOTIDE SEQUENCE</scope>
    <source>
        <strain evidence="7">EGII</strain>
    </source>
</reference>
<comment type="caution">
    <text evidence="7">The sequence shown here is derived from an EMBL/GenBank/DDBJ whole genome shotgun (WGS) entry which is preliminary data.</text>
</comment>
<dbReference type="PANTHER" id="PTHR13159">
    <property type="entry name" value="RADIAL SPOKEHEAD-RELATED"/>
    <property type="match status" value="1"/>
</dbReference>
<dbReference type="GO" id="GO:0035082">
    <property type="term" value="P:axoneme assembly"/>
    <property type="evidence" value="ECO:0007669"/>
    <property type="project" value="TreeGrafter"/>
</dbReference>
<evidence type="ECO:0000256" key="4">
    <source>
        <dbReference type="ARBA" id="ARBA00023212"/>
    </source>
</evidence>
<evidence type="ECO:0000256" key="3">
    <source>
        <dbReference type="ARBA" id="ARBA00023069"/>
    </source>
</evidence>
<feature type="compositionally biased region" description="Basic and acidic residues" evidence="6">
    <location>
        <begin position="30"/>
        <end position="46"/>
    </location>
</feature>
<dbReference type="AlphaFoldDB" id="A0A811U3Q6"/>